<dbReference type="EMBL" id="CCYD01001204">
    <property type="protein sequence ID" value="CEG44320.1"/>
    <property type="molecule type" value="Genomic_DNA"/>
</dbReference>
<organism evidence="1 2">
    <name type="scientific">Plasmopara halstedii</name>
    <name type="common">Downy mildew of sunflower</name>
    <dbReference type="NCBI Taxonomy" id="4781"/>
    <lineage>
        <taxon>Eukaryota</taxon>
        <taxon>Sar</taxon>
        <taxon>Stramenopiles</taxon>
        <taxon>Oomycota</taxon>
        <taxon>Peronosporomycetes</taxon>
        <taxon>Peronosporales</taxon>
        <taxon>Peronosporaceae</taxon>
        <taxon>Plasmopara</taxon>
    </lineage>
</organism>
<dbReference type="RefSeq" id="XP_024580689.1">
    <property type="nucleotide sequence ID" value="XM_024730409.1"/>
</dbReference>
<evidence type="ECO:0000313" key="1">
    <source>
        <dbReference type="EMBL" id="CEG44320.1"/>
    </source>
</evidence>
<dbReference type="GeneID" id="36395744"/>
<accession>A0A0P1ASS4</accession>
<dbReference type="Proteomes" id="UP000054928">
    <property type="component" value="Unassembled WGS sequence"/>
</dbReference>
<proteinExistence type="predicted"/>
<protein>
    <submittedName>
        <fullName evidence="1">Uncharacterized protein</fullName>
    </submittedName>
</protein>
<reference evidence="2" key="1">
    <citation type="submission" date="2014-09" db="EMBL/GenBank/DDBJ databases">
        <authorList>
            <person name="Sharma Rahul"/>
            <person name="Thines Marco"/>
        </authorList>
    </citation>
    <scope>NUCLEOTIDE SEQUENCE [LARGE SCALE GENOMIC DNA]</scope>
</reference>
<sequence length="90" mass="10246">MKTTYDHVIARNFYLNLLYKEQGVECLLSTNTGNLHFLMGGISINPPLEVNPTHLSIERWSTQDINTRCVLCAQQLGDRCHTVRSPTIRS</sequence>
<evidence type="ECO:0000313" key="2">
    <source>
        <dbReference type="Proteomes" id="UP000054928"/>
    </source>
</evidence>
<dbReference type="AlphaFoldDB" id="A0A0P1ASS4"/>
<keyword evidence="2" id="KW-1185">Reference proteome</keyword>
<name>A0A0P1ASS4_PLAHL</name>